<proteinExistence type="predicted"/>
<dbReference type="EMBL" id="SOIP01000337">
    <property type="protein sequence ID" value="TET80386.1"/>
    <property type="molecule type" value="Genomic_DNA"/>
</dbReference>
<gene>
    <name evidence="1" type="ORF">E3J38_05655</name>
</gene>
<protein>
    <submittedName>
        <fullName evidence="1">Uncharacterized protein</fullName>
    </submittedName>
</protein>
<dbReference type="Proteomes" id="UP000315534">
    <property type="component" value="Unassembled WGS sequence"/>
</dbReference>
<name>A0A523XM67_UNCT6</name>
<reference evidence="1 2" key="1">
    <citation type="submission" date="2019-03" db="EMBL/GenBank/DDBJ databases">
        <title>Metabolic potential of uncultured bacteria and archaea associated with petroleum seepage in deep-sea sediments.</title>
        <authorList>
            <person name="Dong X."/>
            <person name="Hubert C."/>
        </authorList>
    </citation>
    <scope>NUCLEOTIDE SEQUENCE [LARGE SCALE GENOMIC DNA]</scope>
    <source>
        <strain evidence="1">E29_bin36</strain>
    </source>
</reference>
<dbReference type="AlphaFoldDB" id="A0A523XM67"/>
<comment type="caution">
    <text evidence="1">The sequence shown here is derived from an EMBL/GenBank/DDBJ whole genome shotgun (WGS) entry which is preliminary data.</text>
</comment>
<evidence type="ECO:0000313" key="2">
    <source>
        <dbReference type="Proteomes" id="UP000315534"/>
    </source>
</evidence>
<evidence type="ECO:0000313" key="1">
    <source>
        <dbReference type="EMBL" id="TET80386.1"/>
    </source>
</evidence>
<sequence length="94" mass="10847">MIFYSSLHAYPIHYHGKGHFLLHDYEVFAIVEDEEEGQKLRETLIADVSKTNSDADCPEHGKTCAPWYALSEGKKGLYCPKEHKFYPEEELKGE</sequence>
<organism evidence="1 2">
    <name type="scientific">candidate division TA06 bacterium</name>
    <dbReference type="NCBI Taxonomy" id="2250710"/>
    <lineage>
        <taxon>Bacteria</taxon>
        <taxon>Bacteria division TA06</taxon>
    </lineage>
</organism>
<accession>A0A523XM67</accession>